<feature type="compositionally biased region" description="Low complexity" evidence="2">
    <location>
        <begin position="782"/>
        <end position="794"/>
    </location>
</feature>
<dbReference type="InterPro" id="IPR036709">
    <property type="entry name" value="Autotransporte_beta_dom_sf"/>
</dbReference>
<feature type="region of interest" description="Disordered" evidence="2">
    <location>
        <begin position="2307"/>
        <end position="2334"/>
    </location>
</feature>
<dbReference type="EMBL" id="NWUS01000001">
    <property type="protein sequence ID" value="MBA5725538.1"/>
    <property type="molecule type" value="Genomic_DNA"/>
</dbReference>
<sequence length="3156" mass="314944">MNGKLASSGTMSPLISLSASSFAPGDRQATYVKGAPTMTQHNSSYKKPASFTQAGSDSILAYRSRTASPLKLSARIALLLAGVSSFSIISTPARSESTSSSQQGSLVRTFSPAAGVTSDPITDPITNGKNNTPLSVEQAGQGTTLLSAINSYTGATLIKQGTLALSGDGSIASSSGISIEQNANFDISKANSGVTVQDISGAGNTALGTNGLTLSSAQSGTPYSGVMSGTGGLTIADGVKTLSGQNNYTGDTTVAQKAGLDLTGSIAGNVTNNGTLNASNATLSNALNNNGQATFTSSKAGNVTNAEGATFNATGGSQASAANSGTMTLTGGNTTNGDVTNTNKGALTLDGSTIAGVLNNGGLSTLQNGSSIVGVVTNGGTLNASNATLSNALNNSGQATLTSSKTGDVTNAEGATFNAAGGSQASAANSGTMTLTGGNTTNGQIINKDQGTLKLDGSTISGVLNNSGLSTLQNGSSVVGVVTNSGTLNASNTTLSNALNNTGSTTLTNSKTGGDVTNTKRGTLTLDGSTIAGALNNRGLSTLQNGSSVTGVVANSGTLNASNTTLNNALNNTGSATLTNSKTGDVTNINQGTLKLDGSTINGTLTHNGAGLTVTSNSANANSLAGSSNGTLNGTLSLNNAQDTYSGILSGNGGLTVNGGTETLTGAQTYTGNTAINNGATLALAGNGNLEKSTILLNVGNVTGQSTLDISKATHEVSIANMGWGNNNATVNLGGNTLNIASAIGSNGAIFQGDGGTLIISGTSQALNGTIRQTPVDSETNSDGTTSGGTTTSKDTTKGVNLVANATDVTLNSGKSFSYTGSTTVNSGSNLHVNGNNYGTSSVVVHDDGKLDGTGNIGSTSSTTTIEQNGTITPGTSDLHRGTLGIGGNLIVNGTSDFSGVQDNGSGKLSNGTVFVGSETNGNLTLGGTVKAVDLSFQQGSGVQTLYRYTQQLTLDNPTLKMYQTTGAEDPNNKSVLQAGNHQVNLVAANTGDNLTFWNGSTTTANGQVNGGDGTWTQGQTNWTTSNGDKSAAWQKNAYAIFGQASDSAIQQNPEHAFKVTVAGNVDVGGMQFSQTTRPSSYSVIPQDENSSITLHGNRYTDRDHPDQLNHYFSVTDNTGQSGTPSDADIKQYEQNNGILVNKSGLVSIVRVGDGTGYGDTNLAVINTSIKDDPSNPTTLVKTDTGTLILNGTNSYTGGTVITNGTLGITSDASLGDQKGALNINGGTLRIEQDQVSTNANRNTILGFNGATIDLNGYEYSNNGSIVGPKGADLKIVSPILDHSTYDQTTKTPANPTITQLFNTAQQNAGISLGGDKPVLNLNGNNTYLGNTDIEGNHTSGGSNIVVNANSTTPFGYSNSTTKGGDLNITGGATVNMNGGQDQSASMGNRNVTVGESSSTYPQDHSVLNFNNKSVADTAHITNNGNASVVFKDSSSASQSTIQNAGGVVFAGHATADAATIQNNSDSANVDISGTANGVSIGSLSGNGSISLGKQTLTIGALNKNDTLSATIQDGGAGGSLIKAGSGTQTLTGANNYTGSTTVQNGTLALAGNGTIAPSSFVDIKQGANLDLSQSSNNQNLSDIRGGGNVALGSHSLSLTKANADYSYDGIISGTGGLTIQSGTKTLTNKQAYTGDTTVAQAGGLNLAGSLAGALANSGKATLQNGSSVAGDVTNSGTLNATNATLGSALNNSGKATLQDGSSVAGDVTNSGTGNLTATNAKLNNVTTDGTLLLDKGTTVANKLAANGGTFTIGEGGASVGSLAGNGTSQGILNDTLTLTKAKDSYAGSLSGNGGLTVAGGIATLSGTNTYKGDTHVTSAEGAGLNLTGSIAGKLINDQYAQITGPNARVEQETVNNKTLDVSNGATLAALSNNGSATFTGSKAGDVTNAAGATFNATGGSQASATNSGTMTLTGGNTTNGDVTNNDKGTLTLDGSTIANALNNSGKATLTNSKAGDVTNKDQGTLTLDGSTINGTLTHDGAGLTVTSNNATAGSLAGSSNGTLDGTLHLNNATGTYNGSLSGHGGLAIDKGTETLTGKQAYTGDTTVAQAGGLNLAGSLAGALANSGKATLQNGSSVAGDVTNSGTLNATNATLGSALNNSGKATLQDGSSVAGDVTNSGTGNLTATNAKLNNVTTDGTLLLDKGTTVANKLAANGGTFTIGEGGASVGSLAGNGTSQGILNDTLTLTKAKDSYAGSLSGNGGLTVAGGIATLSGTNTYKGDTHVTSAEGAGLNLTGSIAGKLINDQYAQITGPNARVEQETVNNKTLDVSNGATLAALSNNGSATFTGSKAGDVTNAAGATFNATGGSQASATNSGTMTLTGGNTTNGDVTNSGTLQATNATLNSALNNSGKATLTNSKAGDVTNKDQGTLTLDGSTINGTLTHDGAGLTVTSNNATAGSLAGSSNGTLDGTLHLNNATGTYNGSLSGNGGLAIDKGTETLTGKQAYTGDTTVAQAGGLNLAGSLAGALANSGKATLQDGSSVAGDVTNSGTGNLTATNAKLNNVTTDGTLLLDKGTTVANKLAANGGTFTIGEGGASVGSLAGNGTSQGILNDTLTLTKAKDSYAGSLSGNGGLTVAGGTEILTGNSTYSGPTMLQNQATLEVDGNNGLASGLVTVGNGATLRGIGTVGSTQVASEGVIAPGTIGSNTPSTLHINGDLTMAQGSILRIRGTSDTTGQTIDTAKGTGYQEAASDRLAVTGKANLQGGTLDLQLKNAGLGLTYNQAYRILTATGGISGQFDSKLSSNLAPQYAYLDPTFAYSADAVDIVMRRKPNSFSIVGETRNQITAGRGLDRLDQTSALSQAMTGLTKTQARQALDNLSGELHASIRTALIQDSFYIHNAAMNRLANSDCDYGRNGQSLYDLKTHQKNGACYSDHAVLWGQAYGGLGHNGGDGNAALMHHNTAGFIMGADAPINHSNWRVGGLLSYGHSQFNVQRGHSSSGNSNNISVGAYAGTHWGRLNLRLGAAYSWNVINTRRQISVGDYGGRVNSGYLGGTAQTFAELGYKMRGEHGVFEPFMNVSYVNMQTNSYREHGNEAALRSRGTDAGVTFSTFGFRAATRLNIGRTIFTPHLTAAYRRGFGRLGSRQHESFAMTGGSSSMDVAGVLLSDNAAIIDTGVTASLNDHVDLDLSYIGQYGNQSTESGATGSFKMKF</sequence>
<evidence type="ECO:0000313" key="4">
    <source>
        <dbReference type="EMBL" id="MBA5725538.1"/>
    </source>
</evidence>
<evidence type="ECO:0000259" key="3">
    <source>
        <dbReference type="PROSITE" id="PS51208"/>
    </source>
</evidence>
<feature type="compositionally biased region" description="Polar residues" evidence="2">
    <location>
        <begin position="124"/>
        <end position="134"/>
    </location>
</feature>
<organism evidence="4 5">
    <name type="scientific">Bombella favorum</name>
    <dbReference type="NCBI Taxonomy" id="2039164"/>
    <lineage>
        <taxon>Bacteria</taxon>
        <taxon>Pseudomonadati</taxon>
        <taxon>Pseudomonadota</taxon>
        <taxon>Alphaproteobacteria</taxon>
        <taxon>Acetobacterales</taxon>
        <taxon>Acetobacteraceae</taxon>
        <taxon>Bombella</taxon>
    </lineage>
</organism>
<feature type="compositionally biased region" description="Polar residues" evidence="2">
    <location>
        <begin position="772"/>
        <end position="781"/>
    </location>
</feature>
<dbReference type="SMART" id="SM00869">
    <property type="entry name" value="Autotransporter"/>
    <property type="match status" value="1"/>
</dbReference>
<dbReference type="InterPro" id="IPR013425">
    <property type="entry name" value="Autotrns_rpt"/>
</dbReference>
<dbReference type="Gene3D" id="2.160.20.20">
    <property type="match status" value="1"/>
</dbReference>
<dbReference type="InterPro" id="IPR011050">
    <property type="entry name" value="Pectin_lyase_fold/virulence"/>
</dbReference>
<gene>
    <name evidence="4" type="ORF">CPA57_04505</name>
</gene>
<dbReference type="Pfam" id="PF12951">
    <property type="entry name" value="PATR"/>
    <property type="match status" value="6"/>
</dbReference>
<keyword evidence="5" id="KW-1185">Reference proteome</keyword>
<dbReference type="PROSITE" id="PS51208">
    <property type="entry name" value="AUTOTRANSPORTER"/>
    <property type="match status" value="1"/>
</dbReference>
<comment type="caution">
    <text evidence="4">The sequence shown here is derived from an EMBL/GenBank/DDBJ whole genome shotgun (WGS) entry which is preliminary data.</text>
</comment>
<protein>
    <recommendedName>
        <fullName evidence="3">Autotransporter domain-containing protein</fullName>
    </recommendedName>
</protein>
<keyword evidence="1" id="KW-0732">Signal</keyword>
<feature type="compositionally biased region" description="Polar residues" evidence="2">
    <location>
        <begin position="867"/>
        <end position="876"/>
    </location>
</feature>
<dbReference type="SUPFAM" id="SSF103515">
    <property type="entry name" value="Autotransporter"/>
    <property type="match status" value="1"/>
</dbReference>
<feature type="domain" description="Autotransporter" evidence="3">
    <location>
        <begin position="2875"/>
        <end position="3156"/>
    </location>
</feature>
<feature type="region of interest" description="Disordered" evidence="2">
    <location>
        <begin position="112"/>
        <end position="134"/>
    </location>
</feature>
<feature type="region of interest" description="Disordered" evidence="2">
    <location>
        <begin position="772"/>
        <end position="797"/>
    </location>
</feature>
<dbReference type="NCBIfam" id="TIGR02601">
    <property type="entry name" value="autotrns_rpt"/>
    <property type="match status" value="3"/>
</dbReference>
<feature type="region of interest" description="Disordered" evidence="2">
    <location>
        <begin position="855"/>
        <end position="879"/>
    </location>
</feature>
<dbReference type="Proteomes" id="UP001516390">
    <property type="component" value="Unassembled WGS sequence"/>
</dbReference>
<dbReference type="InterPro" id="IPR005546">
    <property type="entry name" value="Autotransporte_beta"/>
</dbReference>
<accession>A0ABR5ZMI5</accession>
<reference evidence="4 5" key="1">
    <citation type="submission" date="2017-09" db="EMBL/GenBank/DDBJ databases">
        <authorList>
            <person name="Jakob F."/>
        </authorList>
    </citation>
    <scope>NUCLEOTIDE SEQUENCE [LARGE SCALE GENOMIC DNA]</scope>
    <source>
        <strain evidence="4 5">TMW 2.1880</strain>
    </source>
</reference>
<evidence type="ECO:0000313" key="5">
    <source>
        <dbReference type="Proteomes" id="UP001516390"/>
    </source>
</evidence>
<dbReference type="SUPFAM" id="SSF51126">
    <property type="entry name" value="Pectin lyase-like"/>
    <property type="match status" value="3"/>
</dbReference>
<name>A0ABR5ZMI5_9PROT</name>
<evidence type="ECO:0000256" key="2">
    <source>
        <dbReference type="SAM" id="MobiDB-lite"/>
    </source>
</evidence>
<feature type="region of interest" description="Disordered" evidence="2">
    <location>
        <begin position="1898"/>
        <end position="1928"/>
    </location>
</feature>
<dbReference type="InterPro" id="IPR012332">
    <property type="entry name" value="Autotransporter_pectin_lyase_C"/>
</dbReference>
<proteinExistence type="predicted"/>
<feature type="compositionally biased region" description="Low complexity" evidence="2">
    <location>
        <begin position="855"/>
        <end position="866"/>
    </location>
</feature>
<evidence type="ECO:0000256" key="1">
    <source>
        <dbReference type="ARBA" id="ARBA00022729"/>
    </source>
</evidence>